<evidence type="ECO:0008006" key="4">
    <source>
        <dbReference type="Google" id="ProtNLM"/>
    </source>
</evidence>
<dbReference type="RefSeq" id="WP_131958611.1">
    <property type="nucleotide sequence ID" value="NZ_SMFL01000004.1"/>
</dbReference>
<keyword evidence="3" id="KW-1185">Reference proteome</keyword>
<evidence type="ECO:0000313" key="2">
    <source>
        <dbReference type="EMBL" id="TDE15348.1"/>
    </source>
</evidence>
<dbReference type="OrthoDB" id="932916at2"/>
<dbReference type="Proteomes" id="UP000294850">
    <property type="component" value="Unassembled WGS sequence"/>
</dbReference>
<dbReference type="EMBL" id="SMFL01000004">
    <property type="protein sequence ID" value="TDE15348.1"/>
    <property type="molecule type" value="Genomic_DNA"/>
</dbReference>
<feature type="transmembrane region" description="Helical" evidence="1">
    <location>
        <begin position="325"/>
        <end position="344"/>
    </location>
</feature>
<evidence type="ECO:0000256" key="1">
    <source>
        <dbReference type="SAM" id="Phobius"/>
    </source>
</evidence>
<comment type="caution">
    <text evidence="2">The sequence shown here is derived from an EMBL/GenBank/DDBJ whole genome shotgun (WGS) entry which is preliminary data.</text>
</comment>
<keyword evidence="1" id="KW-0472">Membrane</keyword>
<feature type="transmembrane region" description="Helical" evidence="1">
    <location>
        <begin position="260"/>
        <end position="279"/>
    </location>
</feature>
<keyword evidence="1" id="KW-1133">Transmembrane helix</keyword>
<feature type="transmembrane region" description="Helical" evidence="1">
    <location>
        <begin position="116"/>
        <end position="135"/>
    </location>
</feature>
<accession>A0A4V2Z458</accession>
<proteinExistence type="predicted"/>
<feature type="transmembrane region" description="Helical" evidence="1">
    <location>
        <begin position="165"/>
        <end position="192"/>
    </location>
</feature>
<gene>
    <name evidence="2" type="ORF">E0F88_12595</name>
</gene>
<dbReference type="AlphaFoldDB" id="A0A4V2Z458"/>
<organism evidence="2 3">
    <name type="scientific">Dyadobacter psychrotolerans</name>
    <dbReference type="NCBI Taxonomy" id="2541721"/>
    <lineage>
        <taxon>Bacteria</taxon>
        <taxon>Pseudomonadati</taxon>
        <taxon>Bacteroidota</taxon>
        <taxon>Cytophagia</taxon>
        <taxon>Cytophagales</taxon>
        <taxon>Spirosomataceae</taxon>
        <taxon>Dyadobacter</taxon>
    </lineage>
</organism>
<feature type="transmembrane region" description="Helical" evidence="1">
    <location>
        <begin position="235"/>
        <end position="254"/>
    </location>
</feature>
<reference evidence="2 3" key="1">
    <citation type="submission" date="2019-03" db="EMBL/GenBank/DDBJ databases">
        <title>Dyadobacter AR-3-6 sp. nov., isolated from arctic soil.</title>
        <authorList>
            <person name="Chaudhary D.K."/>
        </authorList>
    </citation>
    <scope>NUCLEOTIDE SEQUENCE [LARGE SCALE GENOMIC DNA]</scope>
    <source>
        <strain evidence="2 3">AR-3-6</strain>
    </source>
</reference>
<sequence length="571" mass="65095">MNQRYLNSPLWIVLFLVPMASFGIYIFSLAVNVPYNDDSTLISTLNDFNNPDAGFIKTILEQQNDHRVVFSRLATILIYLFHGTMNFRTMIILGYFNLILLGYAFYLIFKSENKQLVYFTPVCVLLFSPIVQATHLWSITAFEYTLAITFSLYCLYFLQPSKRKYWLFSIPFAMAATLSNLDGLCVIAVALVWLTIQNRRKDSLIFTIFSLLYLYLFFLDFHFSTSAPTPSFPAIIAIIFKGFIAFTGSIVKVISDSHAYSLSLITGGFFIVLFLIFTIRKSFSTSRYKGMLLPLNLTDISFLELMACALMVAVGRAAYAAESMVAIRFQVYAVSILILFYFVVISNVSGRRLKSYTFGTFLLGSIVLNLLSYVKYHDSIIHHNNELKADAYNFNTHALFVHQFTGSYNPDLKFYRHYRFPVFFQDEEVGNWVTQLRDQRHLPNITFTNKDASGLPEHQEVFYPVYNLDIANLPKTVPDKNVFLALFRNGSNEHPFLHALRPNTKGWLNNVSGKRNASPSFSVTLMEKIPVGSYDVAVCWIDNGVPGSLLIGRNLILSKKAVKNDPLLLNK</sequence>
<feature type="transmembrane region" description="Helical" evidence="1">
    <location>
        <begin position="300"/>
        <end position="319"/>
    </location>
</feature>
<feature type="transmembrane region" description="Helical" evidence="1">
    <location>
        <begin position="90"/>
        <end position="109"/>
    </location>
</feature>
<feature type="transmembrane region" description="Helical" evidence="1">
    <location>
        <begin position="204"/>
        <end position="223"/>
    </location>
</feature>
<keyword evidence="1" id="KW-0812">Transmembrane</keyword>
<protein>
    <recommendedName>
        <fullName evidence="4">YfhO family protein</fullName>
    </recommendedName>
</protein>
<feature type="transmembrane region" description="Helical" evidence="1">
    <location>
        <begin position="12"/>
        <end position="31"/>
    </location>
</feature>
<name>A0A4V2Z458_9BACT</name>
<feature type="transmembrane region" description="Helical" evidence="1">
    <location>
        <begin position="356"/>
        <end position="374"/>
    </location>
</feature>
<evidence type="ECO:0000313" key="3">
    <source>
        <dbReference type="Proteomes" id="UP000294850"/>
    </source>
</evidence>